<dbReference type="RefSeq" id="XP_024387165.1">
    <property type="nucleotide sequence ID" value="XM_024531397.2"/>
</dbReference>
<feature type="compositionally biased region" description="Basic residues" evidence="1">
    <location>
        <begin position="138"/>
        <end position="154"/>
    </location>
</feature>
<dbReference type="Gramene" id="Pp3c10_4330V3.4">
    <property type="protein sequence ID" value="Pp3c10_4330V3.4"/>
    <property type="gene ID" value="Pp3c10_4330"/>
</dbReference>
<feature type="region of interest" description="Disordered" evidence="1">
    <location>
        <begin position="419"/>
        <end position="445"/>
    </location>
</feature>
<protein>
    <submittedName>
        <fullName evidence="2 3">Uncharacterized protein</fullName>
    </submittedName>
</protein>
<feature type="region of interest" description="Disordered" evidence="1">
    <location>
        <begin position="51"/>
        <end position="300"/>
    </location>
</feature>
<dbReference type="GO" id="GO:0005737">
    <property type="term" value="C:cytoplasm"/>
    <property type="evidence" value="ECO:0000318"/>
    <property type="project" value="GO_Central"/>
</dbReference>
<feature type="compositionally biased region" description="Basic and acidic residues" evidence="1">
    <location>
        <begin position="115"/>
        <end position="137"/>
    </location>
</feature>
<dbReference type="InterPro" id="IPR034604">
    <property type="entry name" value="SRRP53"/>
</dbReference>
<reference evidence="2 4" key="2">
    <citation type="journal article" date="2018" name="Plant J.">
        <title>The Physcomitrella patens chromosome-scale assembly reveals moss genome structure and evolution.</title>
        <authorList>
            <person name="Lang D."/>
            <person name="Ullrich K.K."/>
            <person name="Murat F."/>
            <person name="Fuchs J."/>
            <person name="Jenkins J."/>
            <person name="Haas F.B."/>
            <person name="Piednoel M."/>
            <person name="Gundlach H."/>
            <person name="Van Bel M."/>
            <person name="Meyberg R."/>
            <person name="Vives C."/>
            <person name="Morata J."/>
            <person name="Symeonidi A."/>
            <person name="Hiss M."/>
            <person name="Muchero W."/>
            <person name="Kamisugi Y."/>
            <person name="Saleh O."/>
            <person name="Blanc G."/>
            <person name="Decker E.L."/>
            <person name="van Gessel N."/>
            <person name="Grimwood J."/>
            <person name="Hayes R.D."/>
            <person name="Graham S.W."/>
            <person name="Gunter L.E."/>
            <person name="McDaniel S.F."/>
            <person name="Hoernstein S.N.W."/>
            <person name="Larsson A."/>
            <person name="Li F.W."/>
            <person name="Perroud P.F."/>
            <person name="Phillips J."/>
            <person name="Ranjan P."/>
            <person name="Rokshar D.S."/>
            <person name="Rothfels C.J."/>
            <person name="Schneider L."/>
            <person name="Shu S."/>
            <person name="Stevenson D.W."/>
            <person name="Thummler F."/>
            <person name="Tillich M."/>
            <person name="Villarreal Aguilar J.C."/>
            <person name="Widiez T."/>
            <person name="Wong G.K."/>
            <person name="Wymore A."/>
            <person name="Zhang Y."/>
            <person name="Zimmer A.D."/>
            <person name="Quatrano R.S."/>
            <person name="Mayer K.F.X."/>
            <person name="Goodstein D."/>
            <person name="Casacuberta J.M."/>
            <person name="Vandepoele K."/>
            <person name="Reski R."/>
            <person name="Cuming A.C."/>
            <person name="Tuskan G.A."/>
            <person name="Maumus F."/>
            <person name="Salse J."/>
            <person name="Schmutz J."/>
            <person name="Rensing S.A."/>
        </authorList>
    </citation>
    <scope>NUCLEOTIDE SEQUENCE [LARGE SCALE GENOMIC DNA]</scope>
    <source>
        <strain evidence="3 4">cv. Gransden 2004</strain>
    </source>
</reference>
<proteinExistence type="predicted"/>
<sequence>MEEEKAAAYYNELLSKGRNAAMFKQGLGFGSSSSNAPAAKYGMINFVGAGKAAETRKEQEESLSFSKPADRDDDSRSREILKRGPEDGRSESKRSSEEREKMELKKNKCRSISRSMERRDRHRSTSIERRRSPSKDRLHSRRDRSGSRIRRHRENLRNPRRERSRRDRSGSRQRSRSRSRERSQRHYRDRSRSRSRDRSERYHRDRKSRSRSTSKGSGHRRRDVPRNRSRERSRHDYIHSKGRSKSRSSERRARDRSRDDDRKDQHRSDYRQEDSRLSPNRRLRRSRSNEERRKGISKRVERDQDWAKLIPDYDSLTPAEKVKAKMKLQLSQTVIKDSSKGVTEEWERFDFNKDAPLDGDAKQDYFGDGTGAANDTAQLDNLGASHLVFTEQARREAQLQAAHEAAIFGAPVVEDKGTKRRSTWRVREDTGPSKGYSGVDDDTHDNASTKVYGVVSEQIIALQTGSSWQDRIKKMRAAQAQGES</sequence>
<feature type="compositionally biased region" description="Basic and acidic residues" evidence="1">
    <location>
        <begin position="287"/>
        <end position="300"/>
    </location>
</feature>
<dbReference type="PANTHER" id="PTHR31968:SF4">
    <property type="entry name" value="SERINE_ARGININE-RELATED PROTEIN 53"/>
    <property type="match status" value="1"/>
</dbReference>
<dbReference type="Gramene" id="Pp3c10_4330V3.1">
    <property type="protein sequence ID" value="Pp3c10_4330V3.1"/>
    <property type="gene ID" value="Pp3c10_4330"/>
</dbReference>
<dbReference type="EMBL" id="ABEU02000010">
    <property type="protein sequence ID" value="PNR46290.1"/>
    <property type="molecule type" value="Genomic_DNA"/>
</dbReference>
<feature type="compositionally biased region" description="Basic and acidic residues" evidence="1">
    <location>
        <begin position="155"/>
        <end position="170"/>
    </location>
</feature>
<dbReference type="GeneID" id="112287854"/>
<gene>
    <name evidence="3" type="primary">LOC112287854</name>
    <name evidence="2" type="ORF">PHYPA_013409</name>
</gene>
<dbReference type="Gramene" id="Pp3c10_4330V3.3">
    <property type="protein sequence ID" value="Pp3c10_4330V3.3"/>
    <property type="gene ID" value="Pp3c10_4330"/>
</dbReference>
<dbReference type="EnsemblPlants" id="Pp3c10_4330V3.3">
    <property type="protein sequence ID" value="Pp3c10_4330V3.3"/>
    <property type="gene ID" value="Pp3c10_4330"/>
</dbReference>
<dbReference type="PANTHER" id="PTHR31968">
    <property type="entry name" value="SERINE/ARGININE-RELATED PROTEIN 53"/>
    <property type="match status" value="1"/>
</dbReference>
<dbReference type="EnsemblPlants" id="Pp3c10_4330V3.4">
    <property type="protein sequence ID" value="Pp3c10_4330V3.4"/>
    <property type="gene ID" value="Pp3c10_4330"/>
</dbReference>
<evidence type="ECO:0000313" key="3">
    <source>
        <dbReference type="EnsemblPlants" id="Pp3c10_4330V3.1"/>
    </source>
</evidence>
<feature type="compositionally biased region" description="Basic and acidic residues" evidence="1">
    <location>
        <begin position="247"/>
        <end position="276"/>
    </location>
</feature>
<dbReference type="GO" id="GO:0005634">
    <property type="term" value="C:nucleus"/>
    <property type="evidence" value="ECO:0000318"/>
    <property type="project" value="GO_Central"/>
</dbReference>
<dbReference type="STRING" id="3218.A0A2K1JXP4"/>
<feature type="compositionally biased region" description="Basic residues" evidence="1">
    <location>
        <begin position="204"/>
        <end position="223"/>
    </location>
</feature>
<feature type="compositionally biased region" description="Basic and acidic residues" evidence="1">
    <location>
        <begin position="68"/>
        <end position="106"/>
    </location>
</feature>
<dbReference type="PaxDb" id="3218-PP1S51_171V6.1"/>
<reference evidence="2 4" key="1">
    <citation type="journal article" date="2008" name="Science">
        <title>The Physcomitrella genome reveals evolutionary insights into the conquest of land by plants.</title>
        <authorList>
            <person name="Rensing S."/>
            <person name="Lang D."/>
            <person name="Zimmer A."/>
            <person name="Terry A."/>
            <person name="Salamov A."/>
            <person name="Shapiro H."/>
            <person name="Nishiyama T."/>
            <person name="Perroud P.-F."/>
            <person name="Lindquist E."/>
            <person name="Kamisugi Y."/>
            <person name="Tanahashi T."/>
            <person name="Sakakibara K."/>
            <person name="Fujita T."/>
            <person name="Oishi K."/>
            <person name="Shin-I T."/>
            <person name="Kuroki Y."/>
            <person name="Toyoda A."/>
            <person name="Suzuki Y."/>
            <person name="Hashimoto A."/>
            <person name="Yamaguchi K."/>
            <person name="Sugano A."/>
            <person name="Kohara Y."/>
            <person name="Fujiyama A."/>
            <person name="Anterola A."/>
            <person name="Aoki S."/>
            <person name="Ashton N."/>
            <person name="Barbazuk W.B."/>
            <person name="Barker E."/>
            <person name="Bennetzen J."/>
            <person name="Bezanilla M."/>
            <person name="Blankenship R."/>
            <person name="Cho S.H."/>
            <person name="Dutcher S."/>
            <person name="Estelle M."/>
            <person name="Fawcett J.A."/>
            <person name="Gundlach H."/>
            <person name="Hanada K."/>
            <person name="Heyl A."/>
            <person name="Hicks K.A."/>
            <person name="Hugh J."/>
            <person name="Lohr M."/>
            <person name="Mayer K."/>
            <person name="Melkozernov A."/>
            <person name="Murata T."/>
            <person name="Nelson D."/>
            <person name="Pils B."/>
            <person name="Prigge M."/>
            <person name="Reiss B."/>
            <person name="Renner T."/>
            <person name="Rombauts S."/>
            <person name="Rushton P."/>
            <person name="Sanderfoot A."/>
            <person name="Schween G."/>
            <person name="Shiu S.-H."/>
            <person name="Stueber K."/>
            <person name="Theodoulou F.L."/>
            <person name="Tu H."/>
            <person name="Van de Peer Y."/>
            <person name="Verrier P.J."/>
            <person name="Waters E."/>
            <person name="Wood A."/>
            <person name="Yang L."/>
            <person name="Cove D."/>
            <person name="Cuming A."/>
            <person name="Hasebe M."/>
            <person name="Lucas S."/>
            <person name="Mishler D.B."/>
            <person name="Reski R."/>
            <person name="Grigoriev I."/>
            <person name="Quatrano R.S."/>
            <person name="Boore J.L."/>
        </authorList>
    </citation>
    <scope>NUCLEOTIDE SEQUENCE [LARGE SCALE GENOMIC DNA]</scope>
    <source>
        <strain evidence="3 4">cv. Gransden 2004</strain>
    </source>
</reference>
<feature type="compositionally biased region" description="Basic and acidic residues" evidence="1">
    <location>
        <begin position="224"/>
        <end position="239"/>
    </location>
</feature>
<dbReference type="OrthoDB" id="1939205at2759"/>
<evidence type="ECO:0000313" key="2">
    <source>
        <dbReference type="EMBL" id="PNR46290.1"/>
    </source>
</evidence>
<evidence type="ECO:0000256" key="1">
    <source>
        <dbReference type="SAM" id="MobiDB-lite"/>
    </source>
</evidence>
<dbReference type="EnsemblPlants" id="Pp3c10_4330V3.1">
    <property type="protein sequence ID" value="Pp3c10_4330V3.1"/>
    <property type="gene ID" value="Pp3c10_4330"/>
</dbReference>
<feature type="compositionally biased region" description="Basic and acidic residues" evidence="1">
    <location>
        <begin position="178"/>
        <end position="203"/>
    </location>
</feature>
<dbReference type="Proteomes" id="UP000006727">
    <property type="component" value="Chromosome 10"/>
</dbReference>
<keyword evidence="4" id="KW-1185">Reference proteome</keyword>
<accession>A0A2K1JXP4</accession>
<evidence type="ECO:0000313" key="4">
    <source>
        <dbReference type="Proteomes" id="UP000006727"/>
    </source>
</evidence>
<dbReference type="GO" id="GO:0000380">
    <property type="term" value="P:alternative mRNA splicing, via spliceosome"/>
    <property type="evidence" value="ECO:0000318"/>
    <property type="project" value="GO_Central"/>
</dbReference>
<name>A0A2K1JXP4_PHYPA</name>
<dbReference type="AlphaFoldDB" id="A0A2K1JXP4"/>
<organism evidence="2">
    <name type="scientific">Physcomitrium patens</name>
    <name type="common">Spreading-leaved earth moss</name>
    <name type="synonym">Physcomitrella patens</name>
    <dbReference type="NCBI Taxonomy" id="3218"/>
    <lineage>
        <taxon>Eukaryota</taxon>
        <taxon>Viridiplantae</taxon>
        <taxon>Streptophyta</taxon>
        <taxon>Embryophyta</taxon>
        <taxon>Bryophyta</taxon>
        <taxon>Bryophytina</taxon>
        <taxon>Bryopsida</taxon>
        <taxon>Funariidae</taxon>
        <taxon>Funariales</taxon>
        <taxon>Funariaceae</taxon>
        <taxon>Physcomitrium</taxon>
    </lineage>
</organism>
<reference evidence="3" key="3">
    <citation type="submission" date="2020-12" db="UniProtKB">
        <authorList>
            <consortium name="EnsemblPlants"/>
        </authorList>
    </citation>
    <scope>IDENTIFICATION</scope>
</reference>